<keyword evidence="2" id="KW-1185">Reference proteome</keyword>
<sequence>MCRMTRTDSAALPVVLSFGMGIDSAAVAARWFTEPASRDFPLDRLTVLTAMTGDEPDVTRRLVEQHLLPLMRGSGVRFVQISRTSQRGGYTVLDDSRSPRRLITRGPWRLSDELRASGTVPQIAAKRRLCSLHAKGDVLDGWLGDEFRGSPFRHILGFAGEELRRAERDERYTTLGRIPEYPLINDWWWDRQRCEQYLLDRFGEPWTRSACGYCPFSAGRRGRAELVERWRAEPAIGAQALTLEYTAMALNPRSKLYGTVAAQDLARTHGLTDVLAAFEHDLRRQRWSVYEVRRIIHPRRDDPTARGTAWRSVRTVFTGSRTDATAALAAMAAGGAVTDQYGISRAEIIPRTGGFPALEMTLALAPVGVADKERPAFAAWWERLHHQPDLTPPVALAA</sequence>
<name>A0A2V4NZK8_9ACTN</name>
<evidence type="ECO:0008006" key="3">
    <source>
        <dbReference type="Google" id="ProtNLM"/>
    </source>
</evidence>
<dbReference type="Proteomes" id="UP000248039">
    <property type="component" value="Unassembled WGS sequence"/>
</dbReference>
<accession>A0A2V4NZK8</accession>
<dbReference type="AlphaFoldDB" id="A0A2V4NZK8"/>
<evidence type="ECO:0000313" key="1">
    <source>
        <dbReference type="EMBL" id="PYC82619.1"/>
    </source>
</evidence>
<protein>
    <recommendedName>
        <fullName evidence="3">Phosphoadenosine phosphosulfate reductase</fullName>
    </recommendedName>
</protein>
<dbReference type="EMBL" id="PYBW01000030">
    <property type="protein sequence ID" value="PYC82619.1"/>
    <property type="molecule type" value="Genomic_DNA"/>
</dbReference>
<reference evidence="1 2" key="1">
    <citation type="submission" date="2018-03" db="EMBL/GenBank/DDBJ databases">
        <title>Bioinformatic expansion and discovery of thiopeptide antibiotics.</title>
        <authorList>
            <person name="Schwalen C.J."/>
            <person name="Hudson G.A."/>
            <person name="Mitchell D.A."/>
        </authorList>
    </citation>
    <scope>NUCLEOTIDE SEQUENCE [LARGE SCALE GENOMIC DNA]</scope>
    <source>
        <strain evidence="1 2">ATCC 21389</strain>
    </source>
</reference>
<organism evidence="1 2">
    <name type="scientific">Streptomyces tateyamensis</name>
    <dbReference type="NCBI Taxonomy" id="565073"/>
    <lineage>
        <taxon>Bacteria</taxon>
        <taxon>Bacillati</taxon>
        <taxon>Actinomycetota</taxon>
        <taxon>Actinomycetes</taxon>
        <taxon>Kitasatosporales</taxon>
        <taxon>Streptomycetaceae</taxon>
        <taxon>Streptomyces</taxon>
    </lineage>
</organism>
<proteinExistence type="predicted"/>
<evidence type="ECO:0000313" key="2">
    <source>
        <dbReference type="Proteomes" id="UP000248039"/>
    </source>
</evidence>
<comment type="caution">
    <text evidence="1">The sequence shown here is derived from an EMBL/GenBank/DDBJ whole genome shotgun (WGS) entry which is preliminary data.</text>
</comment>
<gene>
    <name evidence="1" type="ORF">C7C46_09665</name>
</gene>